<evidence type="ECO:0000256" key="3">
    <source>
        <dbReference type="SAM" id="SignalP"/>
    </source>
</evidence>
<comment type="caution">
    <text evidence="5">The sequence shown here is derived from an EMBL/GenBank/DDBJ whole genome shotgun (WGS) entry which is preliminary data.</text>
</comment>
<dbReference type="Pfam" id="PF04355">
    <property type="entry name" value="BamE"/>
    <property type="match status" value="1"/>
</dbReference>
<dbReference type="GO" id="GO:0019867">
    <property type="term" value="C:outer membrane"/>
    <property type="evidence" value="ECO:0007669"/>
    <property type="project" value="InterPro"/>
</dbReference>
<keyword evidence="2" id="KW-0472">Membrane</keyword>
<organism evidence="5">
    <name type="scientific">Escherichia coli</name>
    <dbReference type="NCBI Taxonomy" id="562"/>
    <lineage>
        <taxon>Bacteria</taxon>
        <taxon>Pseudomonadati</taxon>
        <taxon>Pseudomonadota</taxon>
        <taxon>Gammaproteobacteria</taxon>
        <taxon>Enterobacterales</taxon>
        <taxon>Enterobacteriaceae</taxon>
        <taxon>Escherichia</taxon>
    </lineage>
</organism>
<feature type="signal peptide" evidence="3">
    <location>
        <begin position="1"/>
        <end position="24"/>
    </location>
</feature>
<dbReference type="PROSITE" id="PS51257">
    <property type="entry name" value="PROKAR_LIPOPROTEIN"/>
    <property type="match status" value="1"/>
</dbReference>
<feature type="chain" id="PRO_5017970696" evidence="3">
    <location>
        <begin position="25"/>
        <end position="116"/>
    </location>
</feature>
<evidence type="ECO:0000256" key="1">
    <source>
        <dbReference type="ARBA" id="ARBA00022729"/>
    </source>
</evidence>
<feature type="domain" description="Outer membrane protein assembly factor BamE" evidence="4">
    <location>
        <begin position="31"/>
        <end position="108"/>
    </location>
</feature>
<accession>A0A3L0VXM4</accession>
<evidence type="ECO:0000259" key="4">
    <source>
        <dbReference type="Pfam" id="PF04355"/>
    </source>
</evidence>
<dbReference type="Gene3D" id="3.30.1450.10">
    <property type="match status" value="1"/>
</dbReference>
<dbReference type="EMBL" id="RNRV01000013">
    <property type="protein sequence ID" value="MHO04680.1"/>
    <property type="molecule type" value="Genomic_DNA"/>
</dbReference>
<protein>
    <submittedName>
        <fullName evidence="5">Outer membrane protein assembly factor BamE</fullName>
    </submittedName>
</protein>
<evidence type="ECO:0000313" key="5">
    <source>
        <dbReference type="EMBL" id="MHO04680.1"/>
    </source>
</evidence>
<dbReference type="InterPro" id="IPR007450">
    <property type="entry name" value="BamE_dom"/>
</dbReference>
<sequence length="116" mass="12390">MKKSILVIGLAAVLVGGLSGCAPGYGNASARNENALAQIHKGVTTKADVQRLLGTPTSPYQEDGRSVWQYQHIDVSALALVPFASMVTNTMDEKNVNIYFDKKDVVEAVEIGGQKL</sequence>
<evidence type="ECO:0000256" key="2">
    <source>
        <dbReference type="ARBA" id="ARBA00023136"/>
    </source>
</evidence>
<reference evidence="5" key="1">
    <citation type="submission" date="2018-10" db="EMBL/GenBank/DDBJ databases">
        <authorList>
            <consortium name="NARMS: The National Antimicrobial Resistance Monitoring System"/>
        </authorList>
    </citation>
    <scope>NUCLEOTIDE SEQUENCE [LARGE SCALE GENOMIC DNA]</scope>
    <source>
        <strain evidence="5">CVM N17EC0388</strain>
    </source>
</reference>
<name>A0A3L0VXM4_ECOLX</name>
<gene>
    <name evidence="5" type="primary">bamE</name>
    <name evidence="5" type="ORF">D9F05_09875</name>
</gene>
<proteinExistence type="predicted"/>
<keyword evidence="1 3" id="KW-0732">Signal</keyword>
<dbReference type="InterPro" id="IPR037873">
    <property type="entry name" value="BamE-like"/>
</dbReference>
<dbReference type="AlphaFoldDB" id="A0A3L0VXM4"/>